<dbReference type="AlphaFoldDB" id="A0A660LGU1"/>
<accession>A0A660LGU1</accession>
<comment type="caution">
    <text evidence="1">The sequence shown here is derived from an EMBL/GenBank/DDBJ whole genome shotgun (WGS) entry which is preliminary data.</text>
</comment>
<sequence length="220" mass="22253">MLDLPVPDPGPSGPFATMAWLRATVSRFANGETHARRRALTEARLATLDPATLAAAAKNAAAGTRETAASTPPAAATWPGASPAARGFAGVPRAYLPVAVLADATGVADPVAAVGFTRVVAAAYQPGTEHPEADAALAALLALLPADEPEALAQHVALLVQACEATAGLVRGDNLPVKTTKRVTADGEIVAVGLDGRPFGDGPRRCPGEAHARALAEALR</sequence>
<dbReference type="RefSeq" id="WP_121251735.1">
    <property type="nucleotide sequence ID" value="NZ_RBIL01000001.1"/>
</dbReference>
<dbReference type="GO" id="GO:0005506">
    <property type="term" value="F:iron ion binding"/>
    <property type="evidence" value="ECO:0007669"/>
    <property type="project" value="InterPro"/>
</dbReference>
<dbReference type="PROSITE" id="PS00086">
    <property type="entry name" value="CYTOCHROME_P450"/>
    <property type="match status" value="1"/>
</dbReference>
<evidence type="ECO:0000313" key="1">
    <source>
        <dbReference type="EMBL" id="RKQ93526.1"/>
    </source>
</evidence>
<dbReference type="Proteomes" id="UP000278962">
    <property type="component" value="Unassembled WGS sequence"/>
</dbReference>
<keyword evidence="2" id="KW-1185">Reference proteome</keyword>
<dbReference type="OrthoDB" id="5006855at2"/>
<protein>
    <recommendedName>
        <fullName evidence="3">Cytochrome P450</fullName>
    </recommendedName>
</protein>
<dbReference type="GO" id="GO:0016705">
    <property type="term" value="F:oxidoreductase activity, acting on paired donors, with incorporation or reduction of molecular oxygen"/>
    <property type="evidence" value="ECO:0007669"/>
    <property type="project" value="InterPro"/>
</dbReference>
<evidence type="ECO:0000313" key="2">
    <source>
        <dbReference type="Proteomes" id="UP000278962"/>
    </source>
</evidence>
<proteinExistence type="predicted"/>
<dbReference type="InterPro" id="IPR017972">
    <property type="entry name" value="Cyt_P450_CS"/>
</dbReference>
<name>A0A660LGU1_9ACTN</name>
<reference evidence="1 2" key="1">
    <citation type="submission" date="2018-10" db="EMBL/GenBank/DDBJ databases">
        <title>Genomic Encyclopedia of Archaeal and Bacterial Type Strains, Phase II (KMG-II): from individual species to whole genera.</title>
        <authorList>
            <person name="Goeker M."/>
        </authorList>
    </citation>
    <scope>NUCLEOTIDE SEQUENCE [LARGE SCALE GENOMIC DNA]</scope>
    <source>
        <strain evidence="1 2">DSM 14954</strain>
    </source>
</reference>
<gene>
    <name evidence="1" type="ORF">C8N24_3394</name>
</gene>
<organism evidence="1 2">
    <name type="scientific">Solirubrobacter pauli</name>
    <dbReference type="NCBI Taxonomy" id="166793"/>
    <lineage>
        <taxon>Bacteria</taxon>
        <taxon>Bacillati</taxon>
        <taxon>Actinomycetota</taxon>
        <taxon>Thermoleophilia</taxon>
        <taxon>Solirubrobacterales</taxon>
        <taxon>Solirubrobacteraceae</taxon>
        <taxon>Solirubrobacter</taxon>
    </lineage>
</organism>
<dbReference type="EMBL" id="RBIL01000001">
    <property type="protein sequence ID" value="RKQ93526.1"/>
    <property type="molecule type" value="Genomic_DNA"/>
</dbReference>
<evidence type="ECO:0008006" key="3">
    <source>
        <dbReference type="Google" id="ProtNLM"/>
    </source>
</evidence>